<keyword evidence="4 9" id="KW-0479">Metal-binding</keyword>
<comment type="caution">
    <text evidence="10">The sequence shown here is derived from an EMBL/GenBank/DDBJ whole genome shotgun (WGS) entry which is preliminary data.</text>
</comment>
<keyword evidence="7 9" id="KW-0460">Magnesium</keyword>
<dbReference type="SUPFAM" id="SSF53649">
    <property type="entry name" value="Alkaline phosphatase-like"/>
    <property type="match status" value="1"/>
</dbReference>
<dbReference type="PANTHER" id="PTHR11596:SF5">
    <property type="entry name" value="ALKALINE PHOSPHATASE"/>
    <property type="match status" value="1"/>
</dbReference>
<dbReference type="EC" id="3.1.3.1" evidence="2"/>
<keyword evidence="6 9" id="KW-0862">Zinc</keyword>
<dbReference type="GO" id="GO:0000329">
    <property type="term" value="C:fungal-type vacuole membrane"/>
    <property type="evidence" value="ECO:0007669"/>
    <property type="project" value="TreeGrafter"/>
</dbReference>
<comment type="cofactor">
    <cofactor evidence="9">
        <name>Mg(2+)</name>
        <dbReference type="ChEBI" id="CHEBI:18420"/>
    </cofactor>
    <text evidence="9">Binds 1 Mg(2+) ion.</text>
</comment>
<keyword evidence="11" id="KW-1185">Reference proteome</keyword>
<dbReference type="InterPro" id="IPR017850">
    <property type="entry name" value="Alkaline_phosphatase_core_sf"/>
</dbReference>
<evidence type="ECO:0000313" key="10">
    <source>
        <dbReference type="EMBL" id="RUP43303.1"/>
    </source>
</evidence>
<reference evidence="10 11" key="1">
    <citation type="journal article" date="2018" name="New Phytol.">
        <title>Phylogenomics of Endogonaceae and evolution of mycorrhizas within Mucoromycota.</title>
        <authorList>
            <person name="Chang Y."/>
            <person name="Desiro A."/>
            <person name="Na H."/>
            <person name="Sandor L."/>
            <person name="Lipzen A."/>
            <person name="Clum A."/>
            <person name="Barry K."/>
            <person name="Grigoriev I.V."/>
            <person name="Martin F.M."/>
            <person name="Stajich J.E."/>
            <person name="Smith M.E."/>
            <person name="Bonito G."/>
            <person name="Spatafora J.W."/>
        </authorList>
    </citation>
    <scope>NUCLEOTIDE SEQUENCE [LARGE SCALE GENOMIC DNA]</scope>
    <source>
        <strain evidence="10 11">GMNB39</strain>
    </source>
</reference>
<evidence type="ECO:0000256" key="5">
    <source>
        <dbReference type="ARBA" id="ARBA00022801"/>
    </source>
</evidence>
<dbReference type="GO" id="GO:0004035">
    <property type="term" value="F:alkaline phosphatase activity"/>
    <property type="evidence" value="ECO:0007669"/>
    <property type="project" value="UniProtKB-EC"/>
</dbReference>
<dbReference type="Proteomes" id="UP000268093">
    <property type="component" value="Unassembled WGS sequence"/>
</dbReference>
<evidence type="ECO:0000256" key="8">
    <source>
        <dbReference type="PIRSR" id="PIRSR601952-1"/>
    </source>
</evidence>
<protein>
    <recommendedName>
        <fullName evidence="2">alkaline phosphatase</fullName>
        <ecNumber evidence="2">3.1.3.1</ecNumber>
    </recommendedName>
</protein>
<evidence type="ECO:0000256" key="6">
    <source>
        <dbReference type="ARBA" id="ARBA00022833"/>
    </source>
</evidence>
<keyword evidence="3" id="KW-0597">Phosphoprotein</keyword>
<evidence type="ECO:0000256" key="2">
    <source>
        <dbReference type="ARBA" id="ARBA00012647"/>
    </source>
</evidence>
<dbReference type="EMBL" id="RBNI01011294">
    <property type="protein sequence ID" value="RUP43303.1"/>
    <property type="molecule type" value="Genomic_DNA"/>
</dbReference>
<dbReference type="InterPro" id="IPR001952">
    <property type="entry name" value="Alkaline_phosphatase"/>
</dbReference>
<dbReference type="PROSITE" id="PS00123">
    <property type="entry name" value="ALKALINE_PHOSPHATASE"/>
    <property type="match status" value="1"/>
</dbReference>
<keyword evidence="5" id="KW-0378">Hydrolase</keyword>
<dbReference type="GO" id="GO:0046872">
    <property type="term" value="F:metal ion binding"/>
    <property type="evidence" value="ECO:0007669"/>
    <property type="project" value="UniProtKB-KW"/>
</dbReference>
<accession>A0A433CXJ4</accession>
<dbReference type="InterPro" id="IPR018299">
    <property type="entry name" value="Alkaline_phosphatase_AS"/>
</dbReference>
<gene>
    <name evidence="10" type="ORF">BC936DRAFT_137362</name>
</gene>
<organism evidence="10 11">
    <name type="scientific">Jimgerdemannia flammicorona</name>
    <dbReference type="NCBI Taxonomy" id="994334"/>
    <lineage>
        <taxon>Eukaryota</taxon>
        <taxon>Fungi</taxon>
        <taxon>Fungi incertae sedis</taxon>
        <taxon>Mucoromycota</taxon>
        <taxon>Mucoromycotina</taxon>
        <taxon>Endogonomycetes</taxon>
        <taxon>Endogonales</taxon>
        <taxon>Endogonaceae</taxon>
        <taxon>Jimgerdemannia</taxon>
    </lineage>
</organism>
<evidence type="ECO:0000256" key="3">
    <source>
        <dbReference type="ARBA" id="ARBA00022553"/>
    </source>
</evidence>
<feature type="active site" description="Phosphoserine intermediate" evidence="8">
    <location>
        <position position="52"/>
    </location>
</feature>
<feature type="binding site" evidence="9">
    <location>
        <position position="4"/>
    </location>
    <ligand>
        <name>Zn(2+)</name>
        <dbReference type="ChEBI" id="CHEBI:29105"/>
        <label>2</label>
    </ligand>
</feature>
<evidence type="ECO:0000256" key="7">
    <source>
        <dbReference type="ARBA" id="ARBA00022842"/>
    </source>
</evidence>
<evidence type="ECO:0000256" key="1">
    <source>
        <dbReference type="ARBA" id="ARBA00005984"/>
    </source>
</evidence>
<evidence type="ECO:0000313" key="11">
    <source>
        <dbReference type="Proteomes" id="UP000268093"/>
    </source>
</evidence>
<sequence>MVTDGFGPASETYGRTMYQFLKNVPYDHKLPLDDLLIGSSRTRSSSSLVTDSAAGATAFSCAMKSYNGAIAGMAGWLIDMIVICVYQIGEPTLI</sequence>
<evidence type="ECO:0000256" key="4">
    <source>
        <dbReference type="ARBA" id="ARBA00022723"/>
    </source>
</evidence>
<comment type="similarity">
    <text evidence="1">Belongs to the alkaline phosphatase family.</text>
</comment>
<dbReference type="OrthoDB" id="7392499at2759"/>
<proteinExistence type="inferred from homology"/>
<name>A0A433CXJ4_9FUNG</name>
<dbReference type="PANTHER" id="PTHR11596">
    <property type="entry name" value="ALKALINE PHOSPHATASE"/>
    <property type="match status" value="1"/>
</dbReference>
<feature type="binding site" evidence="9">
    <location>
        <position position="4"/>
    </location>
    <ligand>
        <name>Mg(2+)</name>
        <dbReference type="ChEBI" id="CHEBI:18420"/>
    </ligand>
</feature>
<evidence type="ECO:0000256" key="9">
    <source>
        <dbReference type="PIRSR" id="PIRSR601952-2"/>
    </source>
</evidence>
<comment type="cofactor">
    <cofactor evidence="9">
        <name>Zn(2+)</name>
        <dbReference type="ChEBI" id="CHEBI:29105"/>
    </cofactor>
    <text evidence="9">Binds 2 Zn(2+) ions.</text>
</comment>
<dbReference type="Gene3D" id="3.40.720.10">
    <property type="entry name" value="Alkaline Phosphatase, subunit A"/>
    <property type="match status" value="1"/>
</dbReference>
<dbReference type="AlphaFoldDB" id="A0A433CXJ4"/>
<dbReference type="Pfam" id="PF00245">
    <property type="entry name" value="Alk_phosphatase"/>
    <property type="match status" value="1"/>
</dbReference>